<dbReference type="SUPFAM" id="SSF54913">
    <property type="entry name" value="GlnB-like"/>
    <property type="match status" value="1"/>
</dbReference>
<reference evidence="2 3" key="1">
    <citation type="journal article" date="2020" name="Microorganisms">
        <title>Osmotic Adaptation and Compatible Solute Biosynthesis of Phototrophic Bacteria as Revealed from Genome Analyses.</title>
        <authorList>
            <person name="Imhoff J.F."/>
            <person name="Rahn T."/>
            <person name="Kunzel S."/>
            <person name="Keller A."/>
            <person name="Neulinger S.C."/>
        </authorList>
    </citation>
    <scope>NUCLEOTIDE SEQUENCE [LARGE SCALE GENOMIC DNA]</scope>
    <source>
        <strain evidence="2 3">DSM 15382</strain>
    </source>
</reference>
<comment type="similarity">
    <text evidence="1">Belongs to the CutA family.</text>
</comment>
<evidence type="ECO:0000313" key="3">
    <source>
        <dbReference type="Proteomes" id="UP000697995"/>
    </source>
</evidence>
<dbReference type="Gene3D" id="3.30.70.120">
    <property type="match status" value="1"/>
</dbReference>
<protein>
    <submittedName>
        <fullName evidence="2">Divalent-cation tolerance protein CutA</fullName>
    </submittedName>
</protein>
<name>A0ABS1D472_9PROT</name>
<sequence length="109" mass="12082">MNYDVLWVYATASDAEEARTIARALVREHLAACVNILPAHTAIFRWEGTLQETEEVGFVAKTTAARFDALCARIRALHSYETPAIVALPITQGDPEFLTWVRLQVAPIG</sequence>
<dbReference type="RefSeq" id="WP_133220173.1">
    <property type="nucleotide sequence ID" value="NZ_NRSG01000341.1"/>
</dbReference>
<gene>
    <name evidence="2" type="ORF">CKO45_25915</name>
</gene>
<dbReference type="InterPro" id="IPR004323">
    <property type="entry name" value="Ion_tolerance_CutA"/>
</dbReference>
<dbReference type="Proteomes" id="UP000697995">
    <property type="component" value="Unassembled WGS sequence"/>
</dbReference>
<proteinExistence type="inferred from homology"/>
<dbReference type="Pfam" id="PF03091">
    <property type="entry name" value="CutA1"/>
    <property type="match status" value="1"/>
</dbReference>
<dbReference type="PANTHER" id="PTHR23419">
    <property type="entry name" value="DIVALENT CATION TOLERANCE CUTA-RELATED"/>
    <property type="match status" value="1"/>
</dbReference>
<comment type="caution">
    <text evidence="2">The sequence shown here is derived from an EMBL/GenBank/DDBJ whole genome shotgun (WGS) entry which is preliminary data.</text>
</comment>
<dbReference type="InterPro" id="IPR015867">
    <property type="entry name" value="N-reg_PII/ATP_PRibTrfase_C"/>
</dbReference>
<dbReference type="InterPro" id="IPR011322">
    <property type="entry name" value="N-reg_PII-like_a/b"/>
</dbReference>
<evidence type="ECO:0000256" key="1">
    <source>
        <dbReference type="ARBA" id="ARBA00010169"/>
    </source>
</evidence>
<dbReference type="PANTHER" id="PTHR23419:SF8">
    <property type="entry name" value="FI09726P"/>
    <property type="match status" value="1"/>
</dbReference>
<accession>A0ABS1D472</accession>
<evidence type="ECO:0000313" key="2">
    <source>
        <dbReference type="EMBL" id="MBK1661647.1"/>
    </source>
</evidence>
<keyword evidence="3" id="KW-1185">Reference proteome</keyword>
<organism evidence="2 3">
    <name type="scientific">Paracraurococcus ruber</name>
    <dbReference type="NCBI Taxonomy" id="77675"/>
    <lineage>
        <taxon>Bacteria</taxon>
        <taxon>Pseudomonadati</taxon>
        <taxon>Pseudomonadota</taxon>
        <taxon>Alphaproteobacteria</taxon>
        <taxon>Acetobacterales</taxon>
        <taxon>Roseomonadaceae</taxon>
        <taxon>Paracraurococcus</taxon>
    </lineage>
</organism>
<dbReference type="EMBL" id="NRSG01000341">
    <property type="protein sequence ID" value="MBK1661647.1"/>
    <property type="molecule type" value="Genomic_DNA"/>
</dbReference>